<dbReference type="EMBL" id="HBGE01079603">
    <property type="protein sequence ID" value="CAD9170791.1"/>
    <property type="molecule type" value="Transcribed_RNA"/>
</dbReference>
<keyword evidence="1" id="KW-0732">Signal</keyword>
<proteinExistence type="predicted"/>
<evidence type="ECO:0000313" key="2">
    <source>
        <dbReference type="EMBL" id="CAD9170791.1"/>
    </source>
</evidence>
<name>A0A7S1RN22_ALECA</name>
<feature type="chain" id="PRO_5030840526" evidence="1">
    <location>
        <begin position="19"/>
        <end position="255"/>
    </location>
</feature>
<dbReference type="AlphaFoldDB" id="A0A7S1RN22"/>
<sequence>MALRFLLLSPLVLGSSQGMDGGDDAQAAFQSAVEVHRATAAQLGPEGPSRSPIYLNFEDGIGGAASAVAQILERALPAPEGKVPEVKSSKQHKVVQFTYKMLQHENGTGGDLFQLDHGCERKKDGTTICDVDMDDRENVGLMDFDLAGDVDDTSSFSVNVTMDIDFMFGLHSSGQMSCPACGHNCTMKMFNFPMEAPAYPCPLKSGKYKRRMAFSELPMMPKSLPGLNGWEFKGRSRMVRSNGAVIFEFEFGMKQ</sequence>
<gene>
    <name evidence="2" type="ORF">ACAT0790_LOCUS47560</name>
</gene>
<evidence type="ECO:0000256" key="1">
    <source>
        <dbReference type="SAM" id="SignalP"/>
    </source>
</evidence>
<protein>
    <submittedName>
        <fullName evidence="2">Uncharacterized protein</fullName>
    </submittedName>
</protein>
<feature type="signal peptide" evidence="1">
    <location>
        <begin position="1"/>
        <end position="18"/>
    </location>
</feature>
<reference evidence="2" key="1">
    <citation type="submission" date="2021-01" db="EMBL/GenBank/DDBJ databases">
        <authorList>
            <person name="Corre E."/>
            <person name="Pelletier E."/>
            <person name="Niang G."/>
            <person name="Scheremetjew M."/>
            <person name="Finn R."/>
            <person name="Kale V."/>
            <person name="Holt S."/>
            <person name="Cochrane G."/>
            <person name="Meng A."/>
            <person name="Brown T."/>
            <person name="Cohen L."/>
        </authorList>
    </citation>
    <scope>NUCLEOTIDE SEQUENCE</scope>
    <source>
        <strain evidence="2">OF101</strain>
    </source>
</reference>
<organism evidence="2">
    <name type="scientific">Alexandrium catenella</name>
    <name type="common">Red tide dinoflagellate</name>
    <name type="synonym">Gonyaulax catenella</name>
    <dbReference type="NCBI Taxonomy" id="2925"/>
    <lineage>
        <taxon>Eukaryota</taxon>
        <taxon>Sar</taxon>
        <taxon>Alveolata</taxon>
        <taxon>Dinophyceae</taxon>
        <taxon>Gonyaulacales</taxon>
        <taxon>Pyrocystaceae</taxon>
        <taxon>Alexandrium</taxon>
    </lineage>
</organism>
<accession>A0A7S1RN22</accession>